<dbReference type="Proteomes" id="UP000494106">
    <property type="component" value="Unassembled WGS sequence"/>
</dbReference>
<evidence type="ECO:0000313" key="4">
    <source>
        <dbReference type="Proteomes" id="UP000494256"/>
    </source>
</evidence>
<proteinExistence type="predicted"/>
<dbReference type="InterPro" id="IPR036291">
    <property type="entry name" value="NAD(P)-bd_dom_sf"/>
</dbReference>
<evidence type="ECO:0000313" key="3">
    <source>
        <dbReference type="Proteomes" id="UP000494106"/>
    </source>
</evidence>
<organism evidence="2 3">
    <name type="scientific">Arctia plantaginis</name>
    <name type="common">Wood tiger moth</name>
    <name type="synonym">Phalaena plantaginis</name>
    <dbReference type="NCBI Taxonomy" id="874455"/>
    <lineage>
        <taxon>Eukaryota</taxon>
        <taxon>Metazoa</taxon>
        <taxon>Ecdysozoa</taxon>
        <taxon>Arthropoda</taxon>
        <taxon>Hexapoda</taxon>
        <taxon>Insecta</taxon>
        <taxon>Pterygota</taxon>
        <taxon>Neoptera</taxon>
        <taxon>Endopterygota</taxon>
        <taxon>Lepidoptera</taxon>
        <taxon>Glossata</taxon>
        <taxon>Ditrysia</taxon>
        <taxon>Noctuoidea</taxon>
        <taxon>Erebidae</taxon>
        <taxon>Arctiinae</taxon>
        <taxon>Arctia</taxon>
    </lineage>
</organism>
<sequence length="111" mass="11941">MSDFAGDNSKPRVVVLGGCGFIGRNLVEYLISNDLTDIASVAEEANDKHLTAWADICRKYSLEHTPLEPSAGVELLLNKQLCLDGSKLRDALGSSLEVPAPTPDRLKEVGC</sequence>
<evidence type="ECO:0000313" key="2">
    <source>
        <dbReference type="EMBL" id="CAB3235199.1"/>
    </source>
</evidence>
<dbReference type="Proteomes" id="UP000494256">
    <property type="component" value="Unassembled WGS sequence"/>
</dbReference>
<dbReference type="EMBL" id="CADEBC010000485">
    <property type="protein sequence ID" value="CAB3235199.1"/>
    <property type="molecule type" value="Genomic_DNA"/>
</dbReference>
<accession>A0A8S0ZQ38</accession>
<evidence type="ECO:0008006" key="5">
    <source>
        <dbReference type="Google" id="ProtNLM"/>
    </source>
</evidence>
<dbReference type="Gene3D" id="3.40.50.720">
    <property type="entry name" value="NAD(P)-binding Rossmann-like Domain"/>
    <property type="match status" value="1"/>
</dbReference>
<gene>
    <name evidence="1" type="ORF">APLA_LOCUS2793</name>
    <name evidence="2" type="ORF">APLA_LOCUS5987</name>
</gene>
<dbReference type="AlphaFoldDB" id="A0A8S0ZQ38"/>
<evidence type="ECO:0000313" key="1">
    <source>
        <dbReference type="EMBL" id="CAB3226997.1"/>
    </source>
</evidence>
<protein>
    <recommendedName>
        <fullName evidence="5">3-beta hydroxysteroid dehydrogenase/isomerase domain-containing protein</fullName>
    </recommendedName>
</protein>
<dbReference type="OrthoDB" id="16464at2759"/>
<name>A0A8S0ZQ38_ARCPL</name>
<comment type="caution">
    <text evidence="2">The sequence shown here is derived from an EMBL/GenBank/DDBJ whole genome shotgun (WGS) entry which is preliminary data.</text>
</comment>
<keyword evidence="3" id="KW-1185">Reference proteome</keyword>
<dbReference type="EMBL" id="CADEBD010000275">
    <property type="protein sequence ID" value="CAB3226997.1"/>
    <property type="molecule type" value="Genomic_DNA"/>
</dbReference>
<reference evidence="3 4" key="1">
    <citation type="submission" date="2020-04" db="EMBL/GenBank/DDBJ databases">
        <authorList>
            <person name="Wallbank WR R."/>
            <person name="Pardo Diaz C."/>
            <person name="Kozak K."/>
            <person name="Martin S."/>
            <person name="Jiggins C."/>
            <person name="Moest M."/>
            <person name="Warren A I."/>
            <person name="Byers J.R.P. K."/>
            <person name="Montejo-Kovacevich G."/>
            <person name="Yen C E."/>
        </authorList>
    </citation>
    <scope>NUCLEOTIDE SEQUENCE [LARGE SCALE GENOMIC DNA]</scope>
</reference>
<dbReference type="SUPFAM" id="SSF51735">
    <property type="entry name" value="NAD(P)-binding Rossmann-fold domains"/>
    <property type="match status" value="1"/>
</dbReference>